<sequence>MNMNKVMKPVGKEGRDRSDDKENLYDREQVVERNSSSLKMLKQKVEGQSRWWRATRAADTAVQPDCPMRVWDQSPKFPGPGNTPVDGHASGIVMLYHTLSVFSGWIEK</sequence>
<proteinExistence type="predicted"/>
<evidence type="ECO:0000313" key="3">
    <source>
        <dbReference type="Proteomes" id="UP001469553"/>
    </source>
</evidence>
<feature type="compositionally biased region" description="Basic and acidic residues" evidence="1">
    <location>
        <begin position="10"/>
        <end position="31"/>
    </location>
</feature>
<name>A0ABV0ZY23_9TELE</name>
<gene>
    <name evidence="2" type="ORF">AMECASPLE_016684</name>
</gene>
<organism evidence="2 3">
    <name type="scientific">Ameca splendens</name>
    <dbReference type="NCBI Taxonomy" id="208324"/>
    <lineage>
        <taxon>Eukaryota</taxon>
        <taxon>Metazoa</taxon>
        <taxon>Chordata</taxon>
        <taxon>Craniata</taxon>
        <taxon>Vertebrata</taxon>
        <taxon>Euteleostomi</taxon>
        <taxon>Actinopterygii</taxon>
        <taxon>Neopterygii</taxon>
        <taxon>Teleostei</taxon>
        <taxon>Neoteleostei</taxon>
        <taxon>Acanthomorphata</taxon>
        <taxon>Ovalentaria</taxon>
        <taxon>Atherinomorphae</taxon>
        <taxon>Cyprinodontiformes</taxon>
        <taxon>Goodeidae</taxon>
        <taxon>Ameca</taxon>
    </lineage>
</organism>
<comment type="caution">
    <text evidence="2">The sequence shown here is derived from an EMBL/GenBank/DDBJ whole genome shotgun (WGS) entry which is preliminary data.</text>
</comment>
<evidence type="ECO:0000256" key="1">
    <source>
        <dbReference type="SAM" id="MobiDB-lite"/>
    </source>
</evidence>
<feature type="region of interest" description="Disordered" evidence="1">
    <location>
        <begin position="1"/>
        <end position="39"/>
    </location>
</feature>
<dbReference type="EMBL" id="JAHRIP010076457">
    <property type="protein sequence ID" value="MEQ2311154.1"/>
    <property type="molecule type" value="Genomic_DNA"/>
</dbReference>
<evidence type="ECO:0000313" key="2">
    <source>
        <dbReference type="EMBL" id="MEQ2311154.1"/>
    </source>
</evidence>
<accession>A0ABV0ZY23</accession>
<protein>
    <submittedName>
        <fullName evidence="2">Uncharacterized protein</fullName>
    </submittedName>
</protein>
<keyword evidence="3" id="KW-1185">Reference proteome</keyword>
<reference evidence="2 3" key="1">
    <citation type="submission" date="2021-06" db="EMBL/GenBank/DDBJ databases">
        <authorList>
            <person name="Palmer J.M."/>
        </authorList>
    </citation>
    <scope>NUCLEOTIDE SEQUENCE [LARGE SCALE GENOMIC DNA]</scope>
    <source>
        <strain evidence="2 3">AS_MEX2019</strain>
        <tissue evidence="2">Muscle</tissue>
    </source>
</reference>
<dbReference type="Proteomes" id="UP001469553">
    <property type="component" value="Unassembled WGS sequence"/>
</dbReference>